<dbReference type="PROSITE" id="PS50111">
    <property type="entry name" value="CHEMOTAXIS_TRANSDUC_2"/>
    <property type="match status" value="1"/>
</dbReference>
<organism evidence="9 10">
    <name type="scientific">Billgrantia aerodenitrificans</name>
    <dbReference type="NCBI Taxonomy" id="2733483"/>
    <lineage>
        <taxon>Bacteria</taxon>
        <taxon>Pseudomonadati</taxon>
        <taxon>Pseudomonadota</taxon>
        <taxon>Gammaproteobacteria</taxon>
        <taxon>Oceanospirillales</taxon>
        <taxon>Halomonadaceae</taxon>
        <taxon>Billgrantia</taxon>
    </lineage>
</organism>
<keyword evidence="3" id="KW-0807">Transducer</keyword>
<feature type="domain" description="HAMP" evidence="8">
    <location>
        <begin position="129"/>
        <end position="181"/>
    </location>
</feature>
<keyword evidence="6" id="KW-0472">Membrane</keyword>
<dbReference type="SUPFAM" id="SSF58104">
    <property type="entry name" value="Methyl-accepting chemotaxis protein (MCP) signaling domain"/>
    <property type="match status" value="1"/>
</dbReference>
<evidence type="ECO:0000256" key="5">
    <source>
        <dbReference type="SAM" id="MobiDB-lite"/>
    </source>
</evidence>
<dbReference type="Pfam" id="PF00015">
    <property type="entry name" value="MCPsignal"/>
    <property type="match status" value="1"/>
</dbReference>
<name>A0ABS9AXS2_9GAMM</name>
<keyword evidence="10" id="KW-1185">Reference proteome</keyword>
<dbReference type="PROSITE" id="PS50885">
    <property type="entry name" value="HAMP"/>
    <property type="match status" value="1"/>
</dbReference>
<dbReference type="Pfam" id="PF00672">
    <property type="entry name" value="HAMP"/>
    <property type="match status" value="1"/>
</dbReference>
<keyword evidence="6" id="KW-1133">Transmembrane helix</keyword>
<evidence type="ECO:0000259" key="7">
    <source>
        <dbReference type="PROSITE" id="PS50111"/>
    </source>
</evidence>
<evidence type="ECO:0000256" key="4">
    <source>
        <dbReference type="SAM" id="Coils"/>
    </source>
</evidence>
<evidence type="ECO:0000256" key="1">
    <source>
        <dbReference type="ARBA" id="ARBA00022481"/>
    </source>
</evidence>
<evidence type="ECO:0000259" key="8">
    <source>
        <dbReference type="PROSITE" id="PS50885"/>
    </source>
</evidence>
<dbReference type="SMART" id="SM00283">
    <property type="entry name" value="MA"/>
    <property type="match status" value="1"/>
</dbReference>
<reference evidence="9 10" key="1">
    <citation type="journal article" date="2021" name="Front. Microbiol.">
        <title>Aerobic Denitrification and Heterotrophic Sulfur Oxidation in the Genus Halomonas Revealed by Six Novel Species Characterizations and Genome-Based Analysis.</title>
        <authorList>
            <person name="Wang L."/>
            <person name="Shao Z."/>
        </authorList>
    </citation>
    <scope>NUCLEOTIDE SEQUENCE [LARGE SCALE GENOMIC DNA]</scope>
    <source>
        <strain evidence="9 10">MCCC 1A11058</strain>
    </source>
</reference>
<accession>A0ABS9AXS2</accession>
<dbReference type="InterPro" id="IPR051310">
    <property type="entry name" value="MCP_chemotaxis"/>
</dbReference>
<keyword evidence="1" id="KW-0488">Methylation</keyword>
<feature type="coiled-coil region" evidence="4">
    <location>
        <begin position="386"/>
        <end position="424"/>
    </location>
</feature>
<dbReference type="Proteomes" id="UP001320272">
    <property type="component" value="Unassembled WGS sequence"/>
</dbReference>
<keyword evidence="4" id="KW-0175">Coiled coil</keyword>
<dbReference type="CDD" id="cd06225">
    <property type="entry name" value="HAMP"/>
    <property type="match status" value="1"/>
</dbReference>
<proteinExistence type="inferred from homology"/>
<evidence type="ECO:0000313" key="9">
    <source>
        <dbReference type="EMBL" id="MCE8026712.1"/>
    </source>
</evidence>
<sequence length="487" mass="51429">MRWSWSSVSPSEAVKFLTNKPILSLPATRQRGIAREEDVKLIDNLTVRASWFLVLLFFGGMIVVLSGLGLYALQQSAAAVAAMAPHAGESGAAYLAAFETMSGLMRLAIVAVLAGSLLVMVIVVWGISVNVLKPLARLVGYFEGLAKGDLSQPVERRGNNEIGRLFNSLRHMQDGLSQTVGTVRSSSEGIYVGAQDIAEGNGELSSRTEQQAASLAETASSMEELASTVEQNADNARQASQLAVEASRTAAQGGEVVGEVVATMHDISESSHQMSDIIGVIDSIAFQTNILALNASVEAARAGEHGRGFAVVAQEVRSLAGRSASAAGEIRTLIAASLEKVDVGTARADKAGQTMSEIVAAVQRVSDIMDEIASASLEQSNGIGQVNQAVTQMDQVTQQNAALVQQAATAATQLEAEAARLREAVLRFRLAGQAGKAEQERAVRPVSGGSQVARLEHDPLPAKRHNAQATSSNATRNEKEEEQWASF</sequence>
<dbReference type="InterPro" id="IPR003660">
    <property type="entry name" value="HAMP_dom"/>
</dbReference>
<dbReference type="SMART" id="SM00304">
    <property type="entry name" value="HAMP"/>
    <property type="match status" value="1"/>
</dbReference>
<gene>
    <name evidence="9" type="ORF">HOP59_21520</name>
</gene>
<dbReference type="Gene3D" id="1.10.287.950">
    <property type="entry name" value="Methyl-accepting chemotaxis protein"/>
    <property type="match status" value="1"/>
</dbReference>
<comment type="similarity">
    <text evidence="2">Belongs to the methyl-accepting chemotaxis (MCP) protein family.</text>
</comment>
<dbReference type="EMBL" id="JABFTV010000014">
    <property type="protein sequence ID" value="MCE8026712.1"/>
    <property type="molecule type" value="Genomic_DNA"/>
</dbReference>
<dbReference type="PANTHER" id="PTHR43531">
    <property type="entry name" value="PROTEIN ICFG"/>
    <property type="match status" value="1"/>
</dbReference>
<evidence type="ECO:0000256" key="3">
    <source>
        <dbReference type="PROSITE-ProRule" id="PRU00284"/>
    </source>
</evidence>
<feature type="region of interest" description="Disordered" evidence="5">
    <location>
        <begin position="437"/>
        <end position="487"/>
    </location>
</feature>
<evidence type="ECO:0000313" key="10">
    <source>
        <dbReference type="Proteomes" id="UP001320272"/>
    </source>
</evidence>
<feature type="domain" description="Methyl-accepting transducer" evidence="7">
    <location>
        <begin position="186"/>
        <end position="415"/>
    </location>
</feature>
<comment type="caution">
    <text evidence="9">The sequence shown here is derived from an EMBL/GenBank/DDBJ whole genome shotgun (WGS) entry which is preliminary data.</text>
</comment>
<protein>
    <submittedName>
        <fullName evidence="9">HAMP domain-containing protein</fullName>
    </submittedName>
</protein>
<dbReference type="InterPro" id="IPR004089">
    <property type="entry name" value="MCPsignal_dom"/>
</dbReference>
<feature type="transmembrane region" description="Helical" evidence="6">
    <location>
        <begin position="51"/>
        <end position="73"/>
    </location>
</feature>
<dbReference type="PANTHER" id="PTHR43531:SF14">
    <property type="entry name" value="METHYL-ACCEPTING CHEMOTAXIS PROTEIN I-RELATED"/>
    <property type="match status" value="1"/>
</dbReference>
<evidence type="ECO:0000256" key="2">
    <source>
        <dbReference type="ARBA" id="ARBA00029447"/>
    </source>
</evidence>
<keyword evidence="6" id="KW-0812">Transmembrane</keyword>
<feature type="transmembrane region" description="Helical" evidence="6">
    <location>
        <begin position="107"/>
        <end position="127"/>
    </location>
</feature>
<dbReference type="CDD" id="cd11386">
    <property type="entry name" value="MCP_signal"/>
    <property type="match status" value="1"/>
</dbReference>
<evidence type="ECO:0000256" key="6">
    <source>
        <dbReference type="SAM" id="Phobius"/>
    </source>
</evidence>